<dbReference type="Gene3D" id="3.40.50.300">
    <property type="entry name" value="P-loop containing nucleotide triphosphate hydrolases"/>
    <property type="match status" value="1"/>
</dbReference>
<protein>
    <recommendedName>
        <fullName evidence="6">TraD/TraG TraM recognition site domain-containing protein</fullName>
    </recommendedName>
</protein>
<dbReference type="PANTHER" id="PTHR37937:SF1">
    <property type="entry name" value="CONJUGATIVE TRANSFER: DNA TRANSPORT"/>
    <property type="match status" value="1"/>
</dbReference>
<dbReference type="Pfam" id="PF12696">
    <property type="entry name" value="TraG-D_C"/>
    <property type="match status" value="1"/>
</dbReference>
<dbReference type="InterPro" id="IPR051539">
    <property type="entry name" value="T4SS-coupling_protein"/>
</dbReference>
<comment type="subcellular location">
    <subcellularLocation>
        <location evidence="1">Cell membrane</location>
        <topology evidence="1">Multi-pass membrane protein</topology>
    </subcellularLocation>
</comment>
<name>A0A3N0AZ71_9ACTN</name>
<evidence type="ECO:0000256" key="5">
    <source>
        <dbReference type="ARBA" id="ARBA00023136"/>
    </source>
</evidence>
<dbReference type="CDD" id="cd01127">
    <property type="entry name" value="TrwB_TraG_TraD_VirD4"/>
    <property type="match status" value="1"/>
</dbReference>
<reference evidence="7 8" key="1">
    <citation type="journal article" date="2019" name="Microbiol. Resour. Announc.">
        <title>Draft Genome Sequences of Type Strains of Gordonibacter faecihominis, Paraeggerthella hongkongensis, Parvibacter caecicola,Slackia equolifaciens, Slackia faecicanis, and Slackia isoflavoniconvertens.</title>
        <authorList>
            <person name="Danylec N."/>
            <person name="Stoll D.A."/>
            <person name="Dotsch A."/>
            <person name="Huch M."/>
        </authorList>
    </citation>
    <scope>NUCLEOTIDE SEQUENCE [LARGE SCALE GENOMIC DNA]</scope>
    <source>
        <strain evidence="7 8">DSM 18785</strain>
    </source>
</reference>
<keyword evidence="2" id="KW-1003">Cell membrane</keyword>
<evidence type="ECO:0000256" key="1">
    <source>
        <dbReference type="ARBA" id="ARBA00004651"/>
    </source>
</evidence>
<evidence type="ECO:0000259" key="6">
    <source>
        <dbReference type="Pfam" id="PF12696"/>
    </source>
</evidence>
<keyword evidence="4" id="KW-1133">Transmembrane helix</keyword>
<proteinExistence type="predicted"/>
<keyword evidence="3" id="KW-0812">Transmembrane</keyword>
<dbReference type="InterPro" id="IPR032689">
    <property type="entry name" value="TraG-D_C"/>
</dbReference>
<dbReference type="EMBL" id="QICA01000001">
    <property type="protein sequence ID" value="RNL40185.1"/>
    <property type="molecule type" value="Genomic_DNA"/>
</dbReference>
<sequence>MSASIILQSISQLDKNYKDTKETIIDNCDSLLFLGSKSSKTNKEIAEQIGKATVHNTAVTQSKGQQGSYSEADQILGRYLTDPAEIGRLERDECLVLITGLQPFKSKKYDCTKHPRYEEIERRCYEPRPNS</sequence>
<dbReference type="SUPFAM" id="SSF52540">
    <property type="entry name" value="P-loop containing nucleoside triphosphate hydrolases"/>
    <property type="match status" value="1"/>
</dbReference>
<evidence type="ECO:0000313" key="7">
    <source>
        <dbReference type="EMBL" id="RNL40185.1"/>
    </source>
</evidence>
<evidence type="ECO:0000256" key="2">
    <source>
        <dbReference type="ARBA" id="ARBA00022475"/>
    </source>
</evidence>
<dbReference type="InterPro" id="IPR027417">
    <property type="entry name" value="P-loop_NTPase"/>
</dbReference>
<feature type="domain" description="TraD/TraG TraM recognition site" evidence="6">
    <location>
        <begin position="1"/>
        <end position="90"/>
    </location>
</feature>
<dbReference type="Proteomes" id="UP000278327">
    <property type="component" value="Unassembled WGS sequence"/>
</dbReference>
<dbReference type="RefSeq" id="WP_117285204.1">
    <property type="nucleotide sequence ID" value="NZ_JAMTCE010000001.1"/>
</dbReference>
<evidence type="ECO:0000256" key="3">
    <source>
        <dbReference type="ARBA" id="ARBA00022692"/>
    </source>
</evidence>
<organism evidence="7 8">
    <name type="scientific">Adlercreutzia equolifaciens subsp. celatus DSM 18785</name>
    <dbReference type="NCBI Taxonomy" id="1121021"/>
    <lineage>
        <taxon>Bacteria</taxon>
        <taxon>Bacillati</taxon>
        <taxon>Actinomycetota</taxon>
        <taxon>Coriobacteriia</taxon>
        <taxon>Eggerthellales</taxon>
        <taxon>Eggerthellaceae</taxon>
        <taxon>Adlercreutzia</taxon>
    </lineage>
</organism>
<dbReference type="GO" id="GO:0005886">
    <property type="term" value="C:plasma membrane"/>
    <property type="evidence" value="ECO:0007669"/>
    <property type="project" value="UniProtKB-SubCell"/>
</dbReference>
<gene>
    <name evidence="7" type="ORF">DMP10_01105</name>
</gene>
<dbReference type="AlphaFoldDB" id="A0A3N0AZ71"/>
<evidence type="ECO:0000313" key="8">
    <source>
        <dbReference type="Proteomes" id="UP000278327"/>
    </source>
</evidence>
<accession>A0A3N0AZ71</accession>
<evidence type="ECO:0000256" key="4">
    <source>
        <dbReference type="ARBA" id="ARBA00022989"/>
    </source>
</evidence>
<dbReference type="PANTHER" id="PTHR37937">
    <property type="entry name" value="CONJUGATIVE TRANSFER: DNA TRANSPORT"/>
    <property type="match status" value="1"/>
</dbReference>
<keyword evidence="8" id="KW-1185">Reference proteome</keyword>
<keyword evidence="5" id="KW-0472">Membrane</keyword>
<comment type="caution">
    <text evidence="7">The sequence shown here is derived from an EMBL/GenBank/DDBJ whole genome shotgun (WGS) entry which is preliminary data.</text>
</comment>